<dbReference type="GO" id="GO:0098609">
    <property type="term" value="P:cell-cell adhesion"/>
    <property type="evidence" value="ECO:0007669"/>
    <property type="project" value="InterPro"/>
</dbReference>
<name>A0A6A6BMF7_9PEZI</name>
<dbReference type="EMBL" id="ML995478">
    <property type="protein sequence ID" value="KAF2144838.1"/>
    <property type="molecule type" value="Genomic_DNA"/>
</dbReference>
<evidence type="ECO:0000313" key="4">
    <source>
        <dbReference type="Proteomes" id="UP000799438"/>
    </source>
</evidence>
<dbReference type="GeneID" id="54303534"/>
<feature type="signal peptide" evidence="1">
    <location>
        <begin position="1"/>
        <end position="19"/>
    </location>
</feature>
<dbReference type="Proteomes" id="UP000799438">
    <property type="component" value="Unassembled WGS sequence"/>
</dbReference>
<feature type="chain" id="PRO_5025383630" description="Calcium-dependent cell adhesion molecule N-terminal domain-containing protein" evidence="1">
    <location>
        <begin position="20"/>
        <end position="123"/>
    </location>
</feature>
<gene>
    <name evidence="3" type="ORF">K452DRAFT_356215</name>
</gene>
<accession>A0A6A6BMF7</accession>
<evidence type="ECO:0000313" key="3">
    <source>
        <dbReference type="EMBL" id="KAF2144838.1"/>
    </source>
</evidence>
<dbReference type="OrthoDB" id="2910287at2759"/>
<dbReference type="SUPFAM" id="SSF49695">
    <property type="entry name" value="gamma-Crystallin-like"/>
    <property type="match status" value="1"/>
</dbReference>
<dbReference type="InterPro" id="IPR011024">
    <property type="entry name" value="G_crystallin-like"/>
</dbReference>
<reference evidence="3" key="1">
    <citation type="journal article" date="2020" name="Stud. Mycol.">
        <title>101 Dothideomycetes genomes: a test case for predicting lifestyles and emergence of pathogens.</title>
        <authorList>
            <person name="Haridas S."/>
            <person name="Albert R."/>
            <person name="Binder M."/>
            <person name="Bloem J."/>
            <person name="Labutti K."/>
            <person name="Salamov A."/>
            <person name="Andreopoulos B."/>
            <person name="Baker S."/>
            <person name="Barry K."/>
            <person name="Bills G."/>
            <person name="Bluhm B."/>
            <person name="Cannon C."/>
            <person name="Castanera R."/>
            <person name="Culley D."/>
            <person name="Daum C."/>
            <person name="Ezra D."/>
            <person name="Gonzalez J."/>
            <person name="Henrissat B."/>
            <person name="Kuo A."/>
            <person name="Liang C."/>
            <person name="Lipzen A."/>
            <person name="Lutzoni F."/>
            <person name="Magnuson J."/>
            <person name="Mondo S."/>
            <person name="Nolan M."/>
            <person name="Ohm R."/>
            <person name="Pangilinan J."/>
            <person name="Park H.-J."/>
            <person name="Ramirez L."/>
            <person name="Alfaro M."/>
            <person name="Sun H."/>
            <person name="Tritt A."/>
            <person name="Yoshinaga Y."/>
            <person name="Zwiers L.-H."/>
            <person name="Turgeon B."/>
            <person name="Goodwin S."/>
            <person name="Spatafora J."/>
            <person name="Crous P."/>
            <person name="Grigoriev I."/>
        </authorList>
    </citation>
    <scope>NUCLEOTIDE SEQUENCE</scope>
    <source>
        <strain evidence="3">CBS 121167</strain>
    </source>
</reference>
<dbReference type="AlphaFoldDB" id="A0A6A6BMF7"/>
<organism evidence="3 4">
    <name type="scientific">Aplosporella prunicola CBS 121167</name>
    <dbReference type="NCBI Taxonomy" id="1176127"/>
    <lineage>
        <taxon>Eukaryota</taxon>
        <taxon>Fungi</taxon>
        <taxon>Dikarya</taxon>
        <taxon>Ascomycota</taxon>
        <taxon>Pezizomycotina</taxon>
        <taxon>Dothideomycetes</taxon>
        <taxon>Dothideomycetes incertae sedis</taxon>
        <taxon>Botryosphaeriales</taxon>
        <taxon>Aplosporellaceae</taxon>
        <taxon>Aplosporella</taxon>
    </lineage>
</organism>
<evidence type="ECO:0000259" key="2">
    <source>
        <dbReference type="Pfam" id="PF08964"/>
    </source>
</evidence>
<proteinExistence type="predicted"/>
<sequence length="123" mass="13664">MHTIQLATACLAIAGCVFAAPATQVASKDSQRLSARATYWIKFYKDGRFTGDNLFLENQVTGVCYNLPGNWNDKMSSVQVSDGHSCRYWKDNYCTGSVFGGNDQDWADLPTGFNDKVTSWRCS</sequence>
<dbReference type="InterPro" id="IPR015059">
    <property type="entry name" value="Ca_cell_adhesion_N_dom"/>
</dbReference>
<evidence type="ECO:0000256" key="1">
    <source>
        <dbReference type="SAM" id="SignalP"/>
    </source>
</evidence>
<keyword evidence="1" id="KW-0732">Signal</keyword>
<protein>
    <recommendedName>
        <fullName evidence="2">Calcium-dependent cell adhesion molecule N-terminal domain-containing protein</fullName>
    </recommendedName>
</protein>
<dbReference type="RefSeq" id="XP_033400550.1">
    <property type="nucleotide sequence ID" value="XM_033546028.1"/>
</dbReference>
<keyword evidence="4" id="KW-1185">Reference proteome</keyword>
<feature type="domain" description="Calcium-dependent cell adhesion molecule N-terminal" evidence="2">
    <location>
        <begin position="40"/>
        <end position="92"/>
    </location>
</feature>
<dbReference type="GO" id="GO:0016020">
    <property type="term" value="C:membrane"/>
    <property type="evidence" value="ECO:0007669"/>
    <property type="project" value="InterPro"/>
</dbReference>
<dbReference type="Gene3D" id="2.60.20.10">
    <property type="entry name" value="Crystallins"/>
    <property type="match status" value="1"/>
</dbReference>
<dbReference type="Pfam" id="PF08964">
    <property type="entry name" value="Crystall_3"/>
    <property type="match status" value="1"/>
</dbReference>